<comment type="caution">
    <text evidence="5">The sequence shown here is derived from an EMBL/GenBank/DDBJ whole genome shotgun (WGS) entry which is preliminary data.</text>
</comment>
<keyword evidence="3" id="KW-0808">Transferase</keyword>
<name>X1UFD6_9ZZZZ</name>
<evidence type="ECO:0000256" key="4">
    <source>
        <dbReference type="ARBA" id="ARBA00023052"/>
    </source>
</evidence>
<feature type="non-terminal residue" evidence="5">
    <location>
        <position position="45"/>
    </location>
</feature>
<evidence type="ECO:0008006" key="6">
    <source>
        <dbReference type="Google" id="ProtNLM"/>
    </source>
</evidence>
<gene>
    <name evidence="5" type="ORF">S12H4_37345</name>
</gene>
<comment type="cofactor">
    <cofactor evidence="1">
        <name>Mg(2+)</name>
        <dbReference type="ChEBI" id="CHEBI:18420"/>
    </cofactor>
</comment>
<sequence length="45" mass="4927">MRLLDSVKSPADLKKLPARELPALAQEIRELIISTVNRNGGHMGS</sequence>
<dbReference type="GO" id="GO:0016114">
    <property type="term" value="P:terpenoid biosynthetic process"/>
    <property type="evidence" value="ECO:0007669"/>
    <property type="project" value="InterPro"/>
</dbReference>
<dbReference type="InterPro" id="IPR005477">
    <property type="entry name" value="Dxylulose-5-P_synthase"/>
</dbReference>
<evidence type="ECO:0000313" key="5">
    <source>
        <dbReference type="EMBL" id="GAI98570.1"/>
    </source>
</evidence>
<proteinExistence type="predicted"/>
<protein>
    <recommendedName>
        <fullName evidence="6">Transketolase signature 1 domain-containing protein</fullName>
    </recommendedName>
</protein>
<evidence type="ECO:0000256" key="1">
    <source>
        <dbReference type="ARBA" id="ARBA00001946"/>
    </source>
</evidence>
<reference evidence="5" key="1">
    <citation type="journal article" date="2014" name="Front. Microbiol.">
        <title>High frequency of phylogenetically diverse reductive dehalogenase-homologous genes in deep subseafloor sedimentary metagenomes.</title>
        <authorList>
            <person name="Kawai M."/>
            <person name="Futagami T."/>
            <person name="Toyoda A."/>
            <person name="Takaki Y."/>
            <person name="Nishi S."/>
            <person name="Hori S."/>
            <person name="Arai W."/>
            <person name="Tsubouchi T."/>
            <person name="Morono Y."/>
            <person name="Uchiyama I."/>
            <person name="Ito T."/>
            <person name="Fujiyama A."/>
            <person name="Inagaki F."/>
            <person name="Takami H."/>
        </authorList>
    </citation>
    <scope>NUCLEOTIDE SEQUENCE</scope>
    <source>
        <strain evidence="5">Expedition CK06-06</strain>
    </source>
</reference>
<organism evidence="5">
    <name type="scientific">marine sediment metagenome</name>
    <dbReference type="NCBI Taxonomy" id="412755"/>
    <lineage>
        <taxon>unclassified sequences</taxon>
        <taxon>metagenomes</taxon>
        <taxon>ecological metagenomes</taxon>
    </lineage>
</organism>
<accession>X1UFD6</accession>
<evidence type="ECO:0000256" key="3">
    <source>
        <dbReference type="ARBA" id="ARBA00022679"/>
    </source>
</evidence>
<keyword evidence="4" id="KW-0786">Thiamine pyrophosphate</keyword>
<dbReference type="AlphaFoldDB" id="X1UFD6"/>
<dbReference type="GO" id="GO:0008661">
    <property type="term" value="F:1-deoxy-D-xylulose-5-phosphate synthase activity"/>
    <property type="evidence" value="ECO:0007669"/>
    <property type="project" value="InterPro"/>
</dbReference>
<comment type="subunit">
    <text evidence="2">Homodimer.</text>
</comment>
<evidence type="ECO:0000256" key="2">
    <source>
        <dbReference type="ARBA" id="ARBA00011738"/>
    </source>
</evidence>
<dbReference type="Pfam" id="PF13292">
    <property type="entry name" value="DXP_synthase_N"/>
    <property type="match status" value="1"/>
</dbReference>
<dbReference type="Gene3D" id="3.40.50.970">
    <property type="match status" value="1"/>
</dbReference>
<dbReference type="EMBL" id="BARW01022361">
    <property type="protein sequence ID" value="GAI98570.1"/>
    <property type="molecule type" value="Genomic_DNA"/>
</dbReference>